<accession>A0AAV1M2T4</accession>
<evidence type="ECO:0000313" key="3">
    <source>
        <dbReference type="Proteomes" id="UP001314205"/>
    </source>
</evidence>
<keyword evidence="1" id="KW-1133">Transmembrane helix</keyword>
<dbReference type="InterPro" id="IPR037764">
    <property type="entry name" value="CEBPZOS"/>
</dbReference>
<sequence length="143" mass="16601">MLEKKPKPAYKRFIRYAVGTVFVAEAVGIAVSYGLYFKLNTDRDFRLYMHKNYYWVLDGYYSLGEFLGGHKTLRSGFWILTFGSLGYGLFKVVKPDDELLKKFDEGSKHTDTRKRAKDTIAILKEATKQDSEINKKIEILLKK</sequence>
<comment type="caution">
    <text evidence="2">The sequence shown here is derived from an EMBL/GenBank/DDBJ whole genome shotgun (WGS) entry which is preliminary data.</text>
</comment>
<dbReference type="PANTHER" id="PTHR38001">
    <property type="entry name" value="PROTEIN CEBPZOS"/>
    <property type="match status" value="1"/>
</dbReference>
<keyword evidence="3" id="KW-1185">Reference proteome</keyword>
<proteinExistence type="predicted"/>
<keyword evidence="1" id="KW-0472">Membrane</keyword>
<feature type="transmembrane region" description="Helical" evidence="1">
    <location>
        <begin position="75"/>
        <end position="93"/>
    </location>
</feature>
<protein>
    <submittedName>
        <fullName evidence="2">Uncharacterized protein</fullName>
    </submittedName>
</protein>
<organism evidence="2 3">
    <name type="scientific">Parnassius mnemosyne</name>
    <name type="common">clouded apollo</name>
    <dbReference type="NCBI Taxonomy" id="213953"/>
    <lineage>
        <taxon>Eukaryota</taxon>
        <taxon>Metazoa</taxon>
        <taxon>Ecdysozoa</taxon>
        <taxon>Arthropoda</taxon>
        <taxon>Hexapoda</taxon>
        <taxon>Insecta</taxon>
        <taxon>Pterygota</taxon>
        <taxon>Neoptera</taxon>
        <taxon>Endopterygota</taxon>
        <taxon>Lepidoptera</taxon>
        <taxon>Glossata</taxon>
        <taxon>Ditrysia</taxon>
        <taxon>Papilionoidea</taxon>
        <taxon>Papilionidae</taxon>
        <taxon>Parnassiinae</taxon>
        <taxon>Parnassini</taxon>
        <taxon>Parnassius</taxon>
        <taxon>Driopa</taxon>
    </lineage>
</organism>
<dbReference type="EMBL" id="CAVLGL010000126">
    <property type="protein sequence ID" value="CAK1600679.1"/>
    <property type="molecule type" value="Genomic_DNA"/>
</dbReference>
<gene>
    <name evidence="2" type="ORF">PARMNEM_LOCUS19404</name>
</gene>
<dbReference type="AlphaFoldDB" id="A0AAV1M2T4"/>
<dbReference type="PANTHER" id="PTHR38001:SF1">
    <property type="entry name" value="PROTEIN CEBPZOS"/>
    <property type="match status" value="1"/>
</dbReference>
<evidence type="ECO:0000256" key="1">
    <source>
        <dbReference type="SAM" id="Phobius"/>
    </source>
</evidence>
<dbReference type="Proteomes" id="UP001314205">
    <property type="component" value="Unassembled WGS sequence"/>
</dbReference>
<evidence type="ECO:0000313" key="2">
    <source>
        <dbReference type="EMBL" id="CAK1600679.1"/>
    </source>
</evidence>
<reference evidence="2 3" key="1">
    <citation type="submission" date="2023-11" db="EMBL/GenBank/DDBJ databases">
        <authorList>
            <person name="Hedman E."/>
            <person name="Englund M."/>
            <person name="Stromberg M."/>
            <person name="Nyberg Akerstrom W."/>
            <person name="Nylinder S."/>
            <person name="Jareborg N."/>
            <person name="Kallberg Y."/>
            <person name="Kronander E."/>
        </authorList>
    </citation>
    <scope>NUCLEOTIDE SEQUENCE [LARGE SCALE GENOMIC DNA]</scope>
</reference>
<feature type="transmembrane region" description="Helical" evidence="1">
    <location>
        <begin position="12"/>
        <end position="36"/>
    </location>
</feature>
<name>A0AAV1M2T4_9NEOP</name>
<keyword evidence="1" id="KW-0812">Transmembrane</keyword>